<dbReference type="EMBL" id="KB445812">
    <property type="protein sequence ID" value="EMD32292.1"/>
    <property type="molecule type" value="Genomic_DNA"/>
</dbReference>
<evidence type="ECO:0000256" key="1">
    <source>
        <dbReference type="ARBA" id="ARBA00006484"/>
    </source>
</evidence>
<sequence>MPLVWYVTGTSSGLGRELVQILSDRGEMVIATARSLEKIQDSWHRNPRIRLQQLDVTEGVASIKAKVEEAMTFFGRIDVLVNNAGTGVVGLTEEGGSALVREQFDVNFFGQIDVTQAVLPHMRAEKSGTIVFLGSRSSWSPENIVSTGIYGASKGALRILAESLAQEVAPFAIRVLIVEPALVRTNILEGPGWRGTPIPEYDEIKKPSNGKPQKPALPNDPKKVMGAVVDVVTGEGKAKGRPWPLYLPLGPETETTIRKKCATMMEVVEEWKDITRDTRLEDKNLS</sequence>
<proteinExistence type="inferred from homology"/>
<evidence type="ECO:0000313" key="6">
    <source>
        <dbReference type="EMBL" id="EMD32292.1"/>
    </source>
</evidence>
<dbReference type="AlphaFoldDB" id="M2R224"/>
<keyword evidence="7" id="KW-1185">Reference proteome</keyword>
<evidence type="ECO:0008006" key="8">
    <source>
        <dbReference type="Google" id="ProtNLM"/>
    </source>
</evidence>
<dbReference type="STRING" id="914234.M2R224"/>
<keyword evidence="2" id="KW-0521">NADP</keyword>
<evidence type="ECO:0000256" key="4">
    <source>
        <dbReference type="RuleBase" id="RU000363"/>
    </source>
</evidence>
<organism evidence="6 7">
    <name type="scientific">Ceriporiopsis subvermispora (strain B)</name>
    <name type="common">White-rot fungus</name>
    <name type="synonym">Gelatoporia subvermispora</name>
    <dbReference type="NCBI Taxonomy" id="914234"/>
    <lineage>
        <taxon>Eukaryota</taxon>
        <taxon>Fungi</taxon>
        <taxon>Dikarya</taxon>
        <taxon>Basidiomycota</taxon>
        <taxon>Agaricomycotina</taxon>
        <taxon>Agaricomycetes</taxon>
        <taxon>Polyporales</taxon>
        <taxon>Gelatoporiaceae</taxon>
        <taxon>Gelatoporia</taxon>
    </lineage>
</organism>
<feature type="region of interest" description="Disordered" evidence="5">
    <location>
        <begin position="198"/>
        <end position="221"/>
    </location>
</feature>
<evidence type="ECO:0000256" key="2">
    <source>
        <dbReference type="ARBA" id="ARBA00022857"/>
    </source>
</evidence>
<protein>
    <recommendedName>
        <fullName evidence="8">NAD(P)-binding protein</fullName>
    </recommendedName>
</protein>
<dbReference type="PRINTS" id="PR00080">
    <property type="entry name" value="SDRFAMILY"/>
</dbReference>
<gene>
    <name evidence="6" type="ORF">CERSUDRAFT_88309</name>
</gene>
<dbReference type="HOGENOM" id="CLU_010194_2_9_1"/>
<evidence type="ECO:0000256" key="5">
    <source>
        <dbReference type="SAM" id="MobiDB-lite"/>
    </source>
</evidence>
<evidence type="ECO:0000256" key="3">
    <source>
        <dbReference type="ARBA" id="ARBA00023002"/>
    </source>
</evidence>
<evidence type="ECO:0000313" key="7">
    <source>
        <dbReference type="Proteomes" id="UP000016930"/>
    </source>
</evidence>
<dbReference type="InterPro" id="IPR002347">
    <property type="entry name" value="SDR_fam"/>
</dbReference>
<dbReference type="PANTHER" id="PTHR43976:SF16">
    <property type="entry name" value="SHORT-CHAIN DEHYDROGENASE_REDUCTASE FAMILY PROTEIN"/>
    <property type="match status" value="1"/>
</dbReference>
<dbReference type="GO" id="GO:0016491">
    <property type="term" value="F:oxidoreductase activity"/>
    <property type="evidence" value="ECO:0007669"/>
    <property type="project" value="UniProtKB-KW"/>
</dbReference>
<dbReference type="Gene3D" id="3.40.50.720">
    <property type="entry name" value="NAD(P)-binding Rossmann-like Domain"/>
    <property type="match status" value="1"/>
</dbReference>
<comment type="similarity">
    <text evidence="1 4">Belongs to the short-chain dehydrogenases/reductases (SDR) family.</text>
</comment>
<dbReference type="InterPro" id="IPR051911">
    <property type="entry name" value="SDR_oxidoreductase"/>
</dbReference>
<dbReference type="PANTHER" id="PTHR43976">
    <property type="entry name" value="SHORT CHAIN DEHYDROGENASE"/>
    <property type="match status" value="1"/>
</dbReference>
<accession>M2R224</accession>
<dbReference type="Pfam" id="PF00106">
    <property type="entry name" value="adh_short"/>
    <property type="match status" value="1"/>
</dbReference>
<keyword evidence="3" id="KW-0560">Oxidoreductase</keyword>
<dbReference type="Proteomes" id="UP000016930">
    <property type="component" value="Unassembled WGS sequence"/>
</dbReference>
<name>M2R224_CERS8</name>
<dbReference type="InterPro" id="IPR020904">
    <property type="entry name" value="Sc_DH/Rdtase_CS"/>
</dbReference>
<dbReference type="InterPro" id="IPR036291">
    <property type="entry name" value="NAD(P)-bd_dom_sf"/>
</dbReference>
<dbReference type="SUPFAM" id="SSF51735">
    <property type="entry name" value="NAD(P)-binding Rossmann-fold domains"/>
    <property type="match status" value="1"/>
</dbReference>
<dbReference type="OrthoDB" id="1274115at2759"/>
<dbReference type="PRINTS" id="PR00081">
    <property type="entry name" value="GDHRDH"/>
</dbReference>
<dbReference type="PROSITE" id="PS00061">
    <property type="entry name" value="ADH_SHORT"/>
    <property type="match status" value="1"/>
</dbReference>
<dbReference type="CDD" id="cd05374">
    <property type="entry name" value="17beta-HSD-like_SDR_c"/>
    <property type="match status" value="1"/>
</dbReference>
<reference evidence="6 7" key="1">
    <citation type="journal article" date="2012" name="Proc. Natl. Acad. Sci. U.S.A.">
        <title>Comparative genomics of Ceriporiopsis subvermispora and Phanerochaete chrysosporium provide insight into selective ligninolysis.</title>
        <authorList>
            <person name="Fernandez-Fueyo E."/>
            <person name="Ruiz-Duenas F.J."/>
            <person name="Ferreira P."/>
            <person name="Floudas D."/>
            <person name="Hibbett D.S."/>
            <person name="Canessa P."/>
            <person name="Larrondo L.F."/>
            <person name="James T.Y."/>
            <person name="Seelenfreund D."/>
            <person name="Lobos S."/>
            <person name="Polanco R."/>
            <person name="Tello M."/>
            <person name="Honda Y."/>
            <person name="Watanabe T."/>
            <person name="Watanabe T."/>
            <person name="Ryu J.S."/>
            <person name="Kubicek C.P."/>
            <person name="Schmoll M."/>
            <person name="Gaskell J."/>
            <person name="Hammel K.E."/>
            <person name="St John F.J."/>
            <person name="Vanden Wymelenberg A."/>
            <person name="Sabat G."/>
            <person name="Splinter BonDurant S."/>
            <person name="Syed K."/>
            <person name="Yadav J.S."/>
            <person name="Doddapaneni H."/>
            <person name="Subramanian V."/>
            <person name="Lavin J.L."/>
            <person name="Oguiza J.A."/>
            <person name="Perez G."/>
            <person name="Pisabarro A.G."/>
            <person name="Ramirez L."/>
            <person name="Santoyo F."/>
            <person name="Master E."/>
            <person name="Coutinho P.M."/>
            <person name="Henrissat B."/>
            <person name="Lombard V."/>
            <person name="Magnuson J.K."/>
            <person name="Kuees U."/>
            <person name="Hori C."/>
            <person name="Igarashi K."/>
            <person name="Samejima M."/>
            <person name="Held B.W."/>
            <person name="Barry K.W."/>
            <person name="LaButti K.M."/>
            <person name="Lapidus A."/>
            <person name="Lindquist E.A."/>
            <person name="Lucas S.M."/>
            <person name="Riley R."/>
            <person name="Salamov A.A."/>
            <person name="Hoffmeister D."/>
            <person name="Schwenk D."/>
            <person name="Hadar Y."/>
            <person name="Yarden O."/>
            <person name="de Vries R.P."/>
            <person name="Wiebenga A."/>
            <person name="Stenlid J."/>
            <person name="Eastwood D."/>
            <person name="Grigoriev I.V."/>
            <person name="Berka R.M."/>
            <person name="Blanchette R.A."/>
            <person name="Kersten P."/>
            <person name="Martinez A.T."/>
            <person name="Vicuna R."/>
            <person name="Cullen D."/>
        </authorList>
    </citation>
    <scope>NUCLEOTIDE SEQUENCE [LARGE SCALE GENOMIC DNA]</scope>
    <source>
        <strain evidence="6 7">B</strain>
    </source>
</reference>